<proteinExistence type="predicted"/>
<organism evidence="2 3">
    <name type="scientific">Alloyangia pacifica</name>
    <dbReference type="NCBI Taxonomy" id="311180"/>
    <lineage>
        <taxon>Bacteria</taxon>
        <taxon>Pseudomonadati</taxon>
        <taxon>Pseudomonadota</taxon>
        <taxon>Alphaproteobacteria</taxon>
        <taxon>Rhodobacterales</taxon>
        <taxon>Roseobacteraceae</taxon>
        <taxon>Alloyangia</taxon>
    </lineage>
</organism>
<keyword evidence="2" id="KW-0808">Transferase</keyword>
<dbReference type="InterPro" id="IPR002575">
    <property type="entry name" value="Aminoglycoside_PTrfase"/>
</dbReference>
<keyword evidence="3" id="KW-1185">Reference proteome</keyword>
<dbReference type="Gene3D" id="3.90.1200.10">
    <property type="match status" value="1"/>
</dbReference>
<dbReference type="STRING" id="311180.SAMN04488050_101377"/>
<evidence type="ECO:0000313" key="2">
    <source>
        <dbReference type="EMBL" id="SFS36484.1"/>
    </source>
</evidence>
<dbReference type="OrthoDB" id="7847519at2"/>
<accession>A0A1I6P8H4</accession>
<evidence type="ECO:0000259" key="1">
    <source>
        <dbReference type="Pfam" id="PF01636"/>
    </source>
</evidence>
<reference evidence="3" key="1">
    <citation type="submission" date="2016-10" db="EMBL/GenBank/DDBJ databases">
        <authorList>
            <person name="Varghese N."/>
            <person name="Submissions S."/>
        </authorList>
    </citation>
    <scope>NUCLEOTIDE SEQUENCE [LARGE SCALE GENOMIC DNA]</scope>
    <source>
        <strain evidence="3">DSM 26894</strain>
    </source>
</reference>
<dbReference type="Proteomes" id="UP000199392">
    <property type="component" value="Unassembled WGS sequence"/>
</dbReference>
<dbReference type="InterPro" id="IPR011009">
    <property type="entry name" value="Kinase-like_dom_sf"/>
</dbReference>
<feature type="domain" description="Aminoglycoside phosphotransferase" evidence="1">
    <location>
        <begin position="51"/>
        <end position="267"/>
    </location>
</feature>
<evidence type="ECO:0000313" key="3">
    <source>
        <dbReference type="Proteomes" id="UP000199392"/>
    </source>
</evidence>
<protein>
    <submittedName>
        <fullName evidence="2">Phosphotransferase enzyme family protein</fullName>
    </submittedName>
</protein>
<dbReference type="SUPFAM" id="SSF56112">
    <property type="entry name" value="Protein kinase-like (PK-like)"/>
    <property type="match status" value="1"/>
</dbReference>
<dbReference type="RefSeq" id="WP_092420845.1">
    <property type="nucleotide sequence ID" value="NZ_FNCL01000002.1"/>
</dbReference>
<name>A0A1I6P8H4_9RHOB</name>
<dbReference type="Pfam" id="PF01636">
    <property type="entry name" value="APH"/>
    <property type="match status" value="1"/>
</dbReference>
<gene>
    <name evidence="2" type="ORF">SAMN04488050_101377</name>
</gene>
<dbReference type="GO" id="GO:0016740">
    <property type="term" value="F:transferase activity"/>
    <property type="evidence" value="ECO:0007669"/>
    <property type="project" value="UniProtKB-KW"/>
</dbReference>
<dbReference type="EMBL" id="FOZW01000001">
    <property type="protein sequence ID" value="SFS36484.1"/>
    <property type="molecule type" value="Genomic_DNA"/>
</dbReference>
<sequence>MSTDSRITRAEAQALARAALAEQRPGRSYGLGCLKNEDRPMRAQVFCAAHPDEHLVVKVFAPGLAEKAQAQAARQRDVAAQMQDGPWRAPEVLFFDPARLVLGMVYAPGPSLAELWPRLPAAKREVPLEASGSWLAALHRPTLQTRKLRPRGQLEWLAAQLAQAHETGTAIPESESFSLRLAELEALFSETRGKPATRAVTHKDLHLSNLVSAGGALWGLDFENGELDAPYRDLVGLLIDALATCPEPDAPGFGAALARGYGDEITAPEARLFLQRAYALGTWARTPAAPSTRQRARLQAAKMILAADRPLF</sequence>
<dbReference type="AlphaFoldDB" id="A0A1I6P8H4"/>